<feature type="domain" description="Hexokinase N-terminal" evidence="7">
    <location>
        <begin position="9"/>
        <end position="208"/>
    </location>
</feature>
<dbReference type="AlphaFoldDB" id="A0AAD7XVF6"/>
<dbReference type="GO" id="GO:0001678">
    <property type="term" value="P:intracellular glucose homeostasis"/>
    <property type="evidence" value="ECO:0007669"/>
    <property type="project" value="InterPro"/>
</dbReference>
<keyword evidence="5 6" id="KW-0067">ATP-binding</keyword>
<evidence type="ECO:0000256" key="2">
    <source>
        <dbReference type="ARBA" id="ARBA00022679"/>
    </source>
</evidence>
<reference evidence="9 10" key="1">
    <citation type="submission" date="2023-03" db="EMBL/GenBank/DDBJ databases">
        <title>Genome sequence of Lichtheimia ornata CBS 291.66.</title>
        <authorList>
            <person name="Mohabir J.T."/>
            <person name="Shea T.P."/>
            <person name="Kurbessoian T."/>
            <person name="Berby B."/>
            <person name="Fontaine J."/>
            <person name="Livny J."/>
            <person name="Gnirke A."/>
            <person name="Stajich J.E."/>
            <person name="Cuomo C.A."/>
        </authorList>
    </citation>
    <scope>NUCLEOTIDE SEQUENCE [LARGE SCALE GENOMIC DNA]</scope>
    <source>
        <strain evidence="9">CBS 291.66</strain>
    </source>
</reference>
<evidence type="ECO:0000256" key="1">
    <source>
        <dbReference type="ARBA" id="ARBA00009225"/>
    </source>
</evidence>
<dbReference type="EMBL" id="JARTCD010000024">
    <property type="protein sequence ID" value="KAJ8658519.1"/>
    <property type="molecule type" value="Genomic_DNA"/>
</dbReference>
<dbReference type="EC" id="2.7.1.-" evidence="6"/>
<sequence length="542" mass="59655">MTMTTSAALASIADGFHITDNQYKAIVEGFKAECNMGLNTPLASSDQPTIMIPSYVTRMPKGDETGTFLSLDLGGSNLRVSAVELLGQGQVQVAEVKRIVTDDLRTGAIDSFFDWMADAVHELLLQQHMTQLSATEPLAMGVCWSFPVDQTSIIHGKILRMGKGFTLEGIEGQDLAGLFHQAFARKGLNIVVTALVNDTVGTLVAHAYSHPGACIGFIYGTGVNASYPEKISRIGKLHVGNGSITSNLSEQHAEQEQQQNDAIMLINTEIDLFGNESYLPLTPFDKALDQQHSQPNFQAYEKMMSGAYLGELARLVIVSLTIEHKALFGGHLPSQWKEPWTLTTTWMSEMESMQNNEQRLTKFNEWIAAETSDNPTTTATSEDMEQLMQVCTMISTRAATLASAAIAAIIEQQGLLGNEEGSDNNDPIIIGVNGSTFEKYPQMQQRIYSKLRSWFGDEVAARIQLDLAKDGSSIGGALIAMLYHPSMQSPKIDNQDNAYVSCLPPWVIRRLSKMSFLQRPFFKKLVFRNKSHNAITKKEKSA</sequence>
<keyword evidence="2 6" id="KW-0808">Transferase</keyword>
<protein>
    <recommendedName>
        <fullName evidence="6">Phosphotransferase</fullName>
        <ecNumber evidence="6">2.7.1.-</ecNumber>
    </recommendedName>
</protein>
<dbReference type="SUPFAM" id="SSF53067">
    <property type="entry name" value="Actin-like ATPase domain"/>
    <property type="match status" value="2"/>
</dbReference>
<organism evidence="9 10">
    <name type="scientific">Lichtheimia ornata</name>
    <dbReference type="NCBI Taxonomy" id="688661"/>
    <lineage>
        <taxon>Eukaryota</taxon>
        <taxon>Fungi</taxon>
        <taxon>Fungi incertae sedis</taxon>
        <taxon>Mucoromycota</taxon>
        <taxon>Mucoromycotina</taxon>
        <taxon>Mucoromycetes</taxon>
        <taxon>Mucorales</taxon>
        <taxon>Lichtheimiaceae</taxon>
        <taxon>Lichtheimia</taxon>
    </lineage>
</organism>
<dbReference type="GO" id="GO:0004340">
    <property type="term" value="F:glucokinase activity"/>
    <property type="evidence" value="ECO:0007669"/>
    <property type="project" value="TreeGrafter"/>
</dbReference>
<dbReference type="RefSeq" id="XP_058343432.1">
    <property type="nucleotide sequence ID" value="XM_058485909.1"/>
</dbReference>
<dbReference type="GO" id="GO:0006006">
    <property type="term" value="P:glucose metabolic process"/>
    <property type="evidence" value="ECO:0007669"/>
    <property type="project" value="TreeGrafter"/>
</dbReference>
<dbReference type="GO" id="GO:0005536">
    <property type="term" value="F:D-glucose binding"/>
    <property type="evidence" value="ECO:0007669"/>
    <property type="project" value="InterPro"/>
</dbReference>
<dbReference type="PRINTS" id="PR00475">
    <property type="entry name" value="HEXOKINASE"/>
</dbReference>
<evidence type="ECO:0000256" key="4">
    <source>
        <dbReference type="ARBA" id="ARBA00022777"/>
    </source>
</evidence>
<dbReference type="Pfam" id="PF03727">
    <property type="entry name" value="Hexokinase_2"/>
    <property type="match status" value="1"/>
</dbReference>
<dbReference type="GO" id="GO:0005739">
    <property type="term" value="C:mitochondrion"/>
    <property type="evidence" value="ECO:0007669"/>
    <property type="project" value="TreeGrafter"/>
</dbReference>
<evidence type="ECO:0000256" key="6">
    <source>
        <dbReference type="RuleBase" id="RU362007"/>
    </source>
</evidence>
<keyword evidence="4 6" id="KW-0418">Kinase</keyword>
<dbReference type="GO" id="GO:0006096">
    <property type="term" value="P:glycolytic process"/>
    <property type="evidence" value="ECO:0007669"/>
    <property type="project" value="UniProtKB-KW"/>
</dbReference>
<evidence type="ECO:0000313" key="9">
    <source>
        <dbReference type="EMBL" id="KAJ8658519.1"/>
    </source>
</evidence>
<dbReference type="PROSITE" id="PS51748">
    <property type="entry name" value="HEXOKINASE_2"/>
    <property type="match status" value="1"/>
</dbReference>
<dbReference type="GO" id="GO:0008865">
    <property type="term" value="F:fructokinase activity"/>
    <property type="evidence" value="ECO:0007669"/>
    <property type="project" value="TreeGrafter"/>
</dbReference>
<name>A0AAD7XVF6_9FUNG</name>
<dbReference type="Gene3D" id="3.40.367.20">
    <property type="match status" value="1"/>
</dbReference>
<evidence type="ECO:0000259" key="7">
    <source>
        <dbReference type="Pfam" id="PF00349"/>
    </source>
</evidence>
<dbReference type="GO" id="GO:0019158">
    <property type="term" value="F:mannokinase activity"/>
    <property type="evidence" value="ECO:0007669"/>
    <property type="project" value="TreeGrafter"/>
</dbReference>
<proteinExistence type="inferred from homology"/>
<dbReference type="Pfam" id="PF00349">
    <property type="entry name" value="Hexokinase_1"/>
    <property type="match status" value="1"/>
</dbReference>
<evidence type="ECO:0000313" key="10">
    <source>
        <dbReference type="Proteomes" id="UP001234581"/>
    </source>
</evidence>
<feature type="domain" description="Hexokinase C-terminal" evidence="8">
    <location>
        <begin position="215"/>
        <end position="481"/>
    </location>
</feature>
<comment type="caution">
    <text evidence="9">The sequence shown here is derived from an EMBL/GenBank/DDBJ whole genome shotgun (WGS) entry which is preliminary data.</text>
</comment>
<dbReference type="Gene3D" id="3.30.420.40">
    <property type="match status" value="1"/>
</dbReference>
<dbReference type="InterPro" id="IPR022672">
    <property type="entry name" value="Hexokinase_N"/>
</dbReference>
<dbReference type="PANTHER" id="PTHR19443:SF24">
    <property type="entry name" value="PHOSPHOTRANSFERASE"/>
    <property type="match status" value="1"/>
</dbReference>
<keyword evidence="10" id="KW-1185">Reference proteome</keyword>
<dbReference type="GeneID" id="83213284"/>
<keyword evidence="3 6" id="KW-0547">Nucleotide-binding</keyword>
<dbReference type="GO" id="GO:0006013">
    <property type="term" value="P:mannose metabolic process"/>
    <property type="evidence" value="ECO:0007669"/>
    <property type="project" value="TreeGrafter"/>
</dbReference>
<dbReference type="GO" id="GO:0005524">
    <property type="term" value="F:ATP binding"/>
    <property type="evidence" value="ECO:0007669"/>
    <property type="project" value="UniProtKB-UniRule"/>
</dbReference>
<feature type="non-terminal residue" evidence="9">
    <location>
        <position position="1"/>
    </location>
</feature>
<gene>
    <name evidence="9" type="ORF">O0I10_005872</name>
</gene>
<keyword evidence="6" id="KW-0324">Glycolysis</keyword>
<dbReference type="InterPro" id="IPR022673">
    <property type="entry name" value="Hexokinase_C"/>
</dbReference>
<evidence type="ECO:0000259" key="8">
    <source>
        <dbReference type="Pfam" id="PF03727"/>
    </source>
</evidence>
<accession>A0AAD7XVF6</accession>
<dbReference type="InterPro" id="IPR043129">
    <property type="entry name" value="ATPase_NBD"/>
</dbReference>
<dbReference type="Proteomes" id="UP001234581">
    <property type="component" value="Unassembled WGS sequence"/>
</dbReference>
<evidence type="ECO:0000256" key="5">
    <source>
        <dbReference type="ARBA" id="ARBA00022840"/>
    </source>
</evidence>
<dbReference type="PANTHER" id="PTHR19443">
    <property type="entry name" value="HEXOKINASE"/>
    <property type="match status" value="1"/>
</dbReference>
<comment type="similarity">
    <text evidence="1 6">Belongs to the hexokinase family.</text>
</comment>
<dbReference type="GO" id="GO:0005829">
    <property type="term" value="C:cytosol"/>
    <property type="evidence" value="ECO:0007669"/>
    <property type="project" value="TreeGrafter"/>
</dbReference>
<evidence type="ECO:0000256" key="3">
    <source>
        <dbReference type="ARBA" id="ARBA00022741"/>
    </source>
</evidence>
<dbReference type="InterPro" id="IPR001312">
    <property type="entry name" value="Hexokinase"/>
</dbReference>